<name>A0A836FTU0_9TRYP</name>
<dbReference type="Proteomes" id="UP000674143">
    <property type="component" value="Unassembled WGS sequence"/>
</dbReference>
<evidence type="ECO:0000313" key="7">
    <source>
        <dbReference type="EMBL" id="KAG5469167.1"/>
    </source>
</evidence>
<evidence type="ECO:0000256" key="1">
    <source>
        <dbReference type="ARBA" id="ARBA00004394"/>
    </source>
</evidence>
<gene>
    <name evidence="7" type="ORF">LSCM4_02565</name>
</gene>
<dbReference type="GeneID" id="92358526"/>
<dbReference type="SMR" id="A0A836FTU0"/>
<feature type="compositionally biased region" description="Pro residues" evidence="5">
    <location>
        <begin position="364"/>
        <end position="378"/>
    </location>
</feature>
<dbReference type="GO" id="GO:0000139">
    <property type="term" value="C:Golgi membrane"/>
    <property type="evidence" value="ECO:0007669"/>
    <property type="project" value="UniProtKB-SubCell"/>
</dbReference>
<feature type="compositionally biased region" description="Polar residues" evidence="5">
    <location>
        <begin position="12"/>
        <end position="30"/>
    </location>
</feature>
<feature type="domain" description="PDZ GRASP-type" evidence="6">
    <location>
        <begin position="45"/>
        <end position="139"/>
    </location>
</feature>
<dbReference type="InterPro" id="IPR036034">
    <property type="entry name" value="PDZ_sf"/>
</dbReference>
<dbReference type="GO" id="GO:0007030">
    <property type="term" value="P:Golgi organization"/>
    <property type="evidence" value="ECO:0007669"/>
    <property type="project" value="TreeGrafter"/>
</dbReference>
<dbReference type="InterPro" id="IPR024958">
    <property type="entry name" value="GRASP_PDZ"/>
</dbReference>
<comment type="subcellular location">
    <subcellularLocation>
        <location evidence="1">Golgi apparatus membrane</location>
    </subcellularLocation>
</comment>
<evidence type="ECO:0000256" key="5">
    <source>
        <dbReference type="SAM" id="MobiDB-lite"/>
    </source>
</evidence>
<dbReference type="PROSITE" id="PS51865">
    <property type="entry name" value="PDZ_GRASP"/>
    <property type="match status" value="1"/>
</dbReference>
<keyword evidence="2" id="KW-0677">Repeat</keyword>
<dbReference type="PANTHER" id="PTHR12893">
    <property type="entry name" value="GOLGI REASSEMBLY STACKING PROTEIN GRASP"/>
    <property type="match status" value="1"/>
</dbReference>
<keyword evidence="3" id="KW-0333">Golgi apparatus</keyword>
<dbReference type="PANTHER" id="PTHR12893:SF0">
    <property type="entry name" value="GRASP65"/>
    <property type="match status" value="1"/>
</dbReference>
<dbReference type="RefSeq" id="XP_067060144.1">
    <property type="nucleotide sequence ID" value="XM_067204592.1"/>
</dbReference>
<dbReference type="Gene3D" id="2.30.42.10">
    <property type="match status" value="2"/>
</dbReference>
<reference evidence="8" key="2">
    <citation type="journal article" date="2021" name="Sci. Data">
        <title>Chromosome-scale genome sequencing, assembly and annotation of six genomes from subfamily Leishmaniinae.</title>
        <authorList>
            <person name="Almutairi H."/>
            <person name="Urbaniak M.D."/>
            <person name="Bates M.D."/>
            <person name="Jariyapan N."/>
            <person name="Kwakye-Nuako G."/>
            <person name="Thomaz Soccol V."/>
            <person name="Al-Salem W.S."/>
            <person name="Dillon R.J."/>
            <person name="Bates P.A."/>
            <person name="Gatherer D."/>
        </authorList>
    </citation>
    <scope>NUCLEOTIDE SEQUENCE [LARGE SCALE GENOMIC DNA]</scope>
</reference>
<comment type="caution">
    <text evidence="7">The sequence shown here is derived from an EMBL/GenBank/DDBJ whole genome shotgun (WGS) entry which is preliminary data.</text>
</comment>
<reference evidence="8" key="1">
    <citation type="journal article" date="2021" name="Microbiol. Resour. Announc.">
        <title>LGAAP: Leishmaniinae Genome Assembly and Annotation Pipeline.</title>
        <authorList>
            <person name="Almutairi H."/>
            <person name="Urbaniak M.D."/>
            <person name="Bates M.D."/>
            <person name="Jariyapan N."/>
            <person name="Kwakye-Nuako G."/>
            <person name="Thomaz-Soccol V."/>
            <person name="Al-Salem W.S."/>
            <person name="Dillon R.J."/>
            <person name="Bates P.A."/>
            <person name="Gatherer D."/>
        </authorList>
    </citation>
    <scope>NUCLEOTIDE SEQUENCE [LARGE SCALE GENOMIC DNA]</scope>
</reference>
<evidence type="ECO:0000313" key="8">
    <source>
        <dbReference type="Proteomes" id="UP000674143"/>
    </source>
</evidence>
<evidence type="ECO:0000259" key="6">
    <source>
        <dbReference type="PROSITE" id="PS51865"/>
    </source>
</evidence>
<dbReference type="InterPro" id="IPR007583">
    <property type="entry name" value="GRASP55_65"/>
</dbReference>
<dbReference type="AlphaFoldDB" id="A0A836FTU0"/>
<feature type="compositionally biased region" description="Basic and acidic residues" evidence="5">
    <location>
        <begin position="1"/>
        <end position="10"/>
    </location>
</feature>
<keyword evidence="4" id="KW-0472">Membrane</keyword>
<dbReference type="KEGG" id="loi:92358526"/>
<feature type="region of interest" description="Disordered" evidence="5">
    <location>
        <begin position="307"/>
        <end position="337"/>
    </location>
</feature>
<feature type="region of interest" description="Disordered" evidence="5">
    <location>
        <begin position="355"/>
        <end position="396"/>
    </location>
</feature>
<evidence type="ECO:0000256" key="3">
    <source>
        <dbReference type="ARBA" id="ARBA00023034"/>
    </source>
</evidence>
<feature type="region of interest" description="Disordered" evidence="5">
    <location>
        <begin position="1"/>
        <end position="32"/>
    </location>
</feature>
<keyword evidence="8" id="KW-1185">Reference proteome</keyword>
<proteinExistence type="predicted"/>
<evidence type="ECO:0000256" key="4">
    <source>
        <dbReference type="ARBA" id="ARBA00023136"/>
    </source>
</evidence>
<dbReference type="EMBL" id="JAFHLR010000033">
    <property type="protein sequence ID" value="KAG5469167.1"/>
    <property type="molecule type" value="Genomic_DNA"/>
</dbReference>
<dbReference type="Pfam" id="PF04495">
    <property type="entry name" value="GRASP55_65"/>
    <property type="match status" value="1"/>
</dbReference>
<evidence type="ECO:0000256" key="2">
    <source>
        <dbReference type="ARBA" id="ARBA00022737"/>
    </source>
</evidence>
<sequence length="520" mass="55799">MGQDNSREEAEQSAQTTAGGADCSRSTDSPSAMPRVASVPLAGIEGFQVVRLLPYSPAHKGGLVPFFDIITAVDQVLLNTNETQALQFFKSYVANHRNQLVCFTTFNLYTRAYRDVSCIPSDDWGGGGLLGCSIEWTRADACPERCVHVVDVLEGSPAAYSTELKANRDYIIGMQTAQDALITLIKSQKDFYSRLEAWRDEQRWAQERKQRFPSEAVEVPHVLLLLVYNSESNTVGEVEVEMGTNPEAALGISVATGLLHIIPSISNSHDLTVGASLPVMNKFASAHSGIAVPASVQQREQLLKESYPASAVEGSAPCLQEPPQQPSDPPEHPPYSLFSEEAHAMHPHPQWLQPQHQLTSGVPYPMPPPTSHSIVPPPRDGEAGEAAAAERGQRPFNPFSKGALPGHSGLEGAPLACAPAVAAEHDMGQHALMTEQSPSSLHPPQSHLPQLYPTQAGSAIAPAHVNGSHSNAAAPALNPLPAPLQQQRLTAMPMFSSQRMPPPLQFPVFPGAAAAKRAPT</sequence>
<organism evidence="7 8">
    <name type="scientific">Leishmania orientalis</name>
    <dbReference type="NCBI Taxonomy" id="2249476"/>
    <lineage>
        <taxon>Eukaryota</taxon>
        <taxon>Discoba</taxon>
        <taxon>Euglenozoa</taxon>
        <taxon>Kinetoplastea</taxon>
        <taxon>Metakinetoplastina</taxon>
        <taxon>Trypanosomatida</taxon>
        <taxon>Trypanosomatidae</taxon>
        <taxon>Leishmaniinae</taxon>
        <taxon>Leishmania</taxon>
    </lineage>
</organism>
<accession>A0A836FTU0</accession>
<protein>
    <recommendedName>
        <fullName evidence="6">PDZ GRASP-type domain-containing protein</fullName>
    </recommendedName>
</protein>